<dbReference type="AlphaFoldDB" id="A0A7J6MUV4"/>
<comment type="caution">
    <text evidence="1">The sequence shown here is derived from an EMBL/GenBank/DDBJ whole genome shotgun (WGS) entry which is preliminary data.</text>
</comment>
<protein>
    <submittedName>
        <fullName evidence="1">Uncharacterized protein</fullName>
    </submittedName>
</protein>
<sequence>MTVGLLEIASANMPVQWLFGTSLKDRKRYYIKPRVRVIEERVDKSYEVRGIKMKQEYNLRGNGTINRIKAYQVEPVTSKLGEERKTGKQKSRILTMPEGWSSSTECFSIIHPTDKAVLNDLNNICTKLGFNVVNELLDPVANGEYRGDLEEESVAVRIRVDKGKISDINVVGVDNVKEVRYVNLDNIAIEMILVSMLRGRKTETRLILEPVMRRPLPTGYGVWIQTMLEWRRKDITQDTEYSLLAPPKDKARGMALDFTRILNNVI</sequence>
<evidence type="ECO:0000313" key="2">
    <source>
        <dbReference type="Proteomes" id="UP000591131"/>
    </source>
</evidence>
<dbReference type="Proteomes" id="UP000591131">
    <property type="component" value="Unassembled WGS sequence"/>
</dbReference>
<proteinExistence type="predicted"/>
<organism evidence="1 2">
    <name type="scientific">Perkinsus chesapeaki</name>
    <name type="common">Clam parasite</name>
    <name type="synonym">Perkinsus andrewsi</name>
    <dbReference type="NCBI Taxonomy" id="330153"/>
    <lineage>
        <taxon>Eukaryota</taxon>
        <taxon>Sar</taxon>
        <taxon>Alveolata</taxon>
        <taxon>Perkinsozoa</taxon>
        <taxon>Perkinsea</taxon>
        <taxon>Perkinsida</taxon>
        <taxon>Perkinsidae</taxon>
        <taxon>Perkinsus</taxon>
    </lineage>
</organism>
<reference evidence="1 2" key="1">
    <citation type="submission" date="2020-04" db="EMBL/GenBank/DDBJ databases">
        <title>Perkinsus chesapeaki whole genome sequence.</title>
        <authorList>
            <person name="Bogema D.R."/>
        </authorList>
    </citation>
    <scope>NUCLEOTIDE SEQUENCE [LARGE SCALE GENOMIC DNA]</scope>
    <source>
        <strain evidence="1">ATCC PRA-425</strain>
    </source>
</reference>
<gene>
    <name evidence="1" type="ORF">FOL47_007843</name>
</gene>
<dbReference type="EMBL" id="JAAPAO010000048">
    <property type="protein sequence ID" value="KAF4675385.1"/>
    <property type="molecule type" value="Genomic_DNA"/>
</dbReference>
<accession>A0A7J6MUV4</accession>
<keyword evidence="2" id="KW-1185">Reference proteome</keyword>
<name>A0A7J6MUV4_PERCH</name>
<evidence type="ECO:0000313" key="1">
    <source>
        <dbReference type="EMBL" id="KAF4675385.1"/>
    </source>
</evidence>